<dbReference type="Proteomes" id="UP001206126">
    <property type="component" value="Unassembled WGS sequence"/>
</dbReference>
<evidence type="ECO:0000256" key="4">
    <source>
        <dbReference type="ARBA" id="ARBA00022989"/>
    </source>
</evidence>
<evidence type="ECO:0000256" key="1">
    <source>
        <dbReference type="ARBA" id="ARBA00004651"/>
    </source>
</evidence>
<dbReference type="RefSeq" id="WP_258821219.1">
    <property type="nucleotide sequence ID" value="NZ_JANUHB010000001.1"/>
</dbReference>
<evidence type="ECO:0000256" key="7">
    <source>
        <dbReference type="SAM" id="Phobius"/>
    </source>
</evidence>
<evidence type="ECO:0000256" key="3">
    <source>
        <dbReference type="ARBA" id="ARBA00022692"/>
    </source>
</evidence>
<evidence type="ECO:0000259" key="8">
    <source>
        <dbReference type="Pfam" id="PF02706"/>
    </source>
</evidence>
<comment type="caution">
    <text evidence="10">The sequence shown here is derived from an EMBL/GenBank/DDBJ whole genome shotgun (WGS) entry which is preliminary data.</text>
</comment>
<comment type="subcellular location">
    <subcellularLocation>
        <location evidence="1">Cell membrane</location>
        <topology evidence="1">Multi-pass membrane protein</topology>
    </subcellularLocation>
</comment>
<keyword evidence="2" id="KW-1003">Cell membrane</keyword>
<evidence type="ECO:0000256" key="6">
    <source>
        <dbReference type="SAM" id="Coils"/>
    </source>
</evidence>
<keyword evidence="11" id="KW-1185">Reference proteome</keyword>
<feature type="domain" description="Polysaccharide chain length determinant N-terminal" evidence="8">
    <location>
        <begin position="18"/>
        <end position="118"/>
    </location>
</feature>
<feature type="transmembrane region" description="Helical" evidence="7">
    <location>
        <begin position="74"/>
        <end position="95"/>
    </location>
</feature>
<proteinExistence type="predicted"/>
<dbReference type="InterPro" id="IPR003856">
    <property type="entry name" value="LPS_length_determ_N"/>
</dbReference>
<feature type="transmembrane region" description="Helical" evidence="7">
    <location>
        <begin position="351"/>
        <end position="371"/>
    </location>
</feature>
<evidence type="ECO:0000256" key="2">
    <source>
        <dbReference type="ARBA" id="ARBA00022475"/>
    </source>
</evidence>
<organism evidence="10 11">
    <name type="scientific">Massilia agilis</name>
    <dbReference type="NCBI Taxonomy" id="1811226"/>
    <lineage>
        <taxon>Bacteria</taxon>
        <taxon>Pseudomonadati</taxon>
        <taxon>Pseudomonadota</taxon>
        <taxon>Betaproteobacteria</taxon>
        <taxon>Burkholderiales</taxon>
        <taxon>Oxalobacteraceae</taxon>
        <taxon>Telluria group</taxon>
        <taxon>Massilia</taxon>
    </lineage>
</organism>
<dbReference type="Pfam" id="PF02706">
    <property type="entry name" value="Wzz"/>
    <property type="match status" value="1"/>
</dbReference>
<accession>A0ABT2DAH3</accession>
<dbReference type="EMBL" id="JANUHB010000001">
    <property type="protein sequence ID" value="MCS0807453.1"/>
    <property type="molecule type" value="Genomic_DNA"/>
</dbReference>
<name>A0ABT2DAH3_9BURK</name>
<gene>
    <name evidence="10" type="ORF">NX774_05880</name>
</gene>
<evidence type="ECO:0000313" key="11">
    <source>
        <dbReference type="Proteomes" id="UP001206126"/>
    </source>
</evidence>
<dbReference type="PANTHER" id="PTHR32309">
    <property type="entry name" value="TYROSINE-PROTEIN KINASE"/>
    <property type="match status" value="1"/>
</dbReference>
<dbReference type="InterPro" id="IPR032807">
    <property type="entry name" value="GNVR"/>
</dbReference>
<evidence type="ECO:0000259" key="9">
    <source>
        <dbReference type="Pfam" id="PF13807"/>
    </source>
</evidence>
<keyword evidence="4 7" id="KW-1133">Transmembrane helix</keyword>
<reference evidence="10 11" key="1">
    <citation type="submission" date="2022-08" db="EMBL/GenBank/DDBJ databases">
        <title>Reclassification of Massilia species as members of the genera Telluria, Duganella, Pseudoduganella, Mokoshia gen. nov. and Zemynaea gen. nov. using orthogonal and non-orthogonal genome-based approaches.</title>
        <authorList>
            <person name="Bowman J.P."/>
        </authorList>
    </citation>
    <scope>NUCLEOTIDE SEQUENCE [LARGE SCALE GENOMIC DNA]</scope>
    <source>
        <strain evidence="10 11">JCM 31605</strain>
    </source>
</reference>
<feature type="domain" description="Tyrosine-protein kinase G-rich" evidence="9">
    <location>
        <begin position="299"/>
        <end position="371"/>
    </location>
</feature>
<evidence type="ECO:0000256" key="5">
    <source>
        <dbReference type="ARBA" id="ARBA00023136"/>
    </source>
</evidence>
<sequence length="398" mass="43490">MSQSENLEREQAPAPGTDEIGMIDLLIALAKHKKAIAALTVAAAVISLGISFVLPNVYLASTRLLPPQQTQSSAAALLSQLGGLAGGGAAVAAGLKNPNDLYVGMLRSRTIADRLIAQFDLKKVYATDSQEIARKRLETNTTISSGKDGLILIEVEDENKKLVAPMANAYVGELFRLMKTLAVTDAAQRRLFYEHQLEATKDNLAKAEAALKRTMESHGVISVDSESRAILETVARLKAQVSAKEIQLTSMRAFVTNTNPDYRRVEEELNGLRTELAKLENGRGADRGDTDKDGGLANIKLLRDLKYQQMLYEVLAKQYEVARMDEAKDPSVIQVLDPAIEPERKFKPKRAALVFVATVLAMCAAIAWAFVVEFRDLALKYPGRAEKLKKLKSALRGA</sequence>
<keyword evidence="3 7" id="KW-0812">Transmembrane</keyword>
<dbReference type="InterPro" id="IPR050445">
    <property type="entry name" value="Bact_polysacc_biosynth/exp"/>
</dbReference>
<feature type="coiled-coil region" evidence="6">
    <location>
        <begin position="190"/>
        <end position="217"/>
    </location>
</feature>
<keyword evidence="6" id="KW-0175">Coiled coil</keyword>
<dbReference type="PANTHER" id="PTHR32309:SF13">
    <property type="entry name" value="FERRIC ENTEROBACTIN TRANSPORT PROTEIN FEPE"/>
    <property type="match status" value="1"/>
</dbReference>
<protein>
    <submittedName>
        <fullName evidence="10">Wzz/FepE/Etk N-terminal domain-containing protein</fullName>
    </submittedName>
</protein>
<evidence type="ECO:0000313" key="10">
    <source>
        <dbReference type="EMBL" id="MCS0807453.1"/>
    </source>
</evidence>
<keyword evidence="5 7" id="KW-0472">Membrane</keyword>
<feature type="transmembrane region" description="Helical" evidence="7">
    <location>
        <begin position="35"/>
        <end position="54"/>
    </location>
</feature>
<dbReference type="Pfam" id="PF13807">
    <property type="entry name" value="GNVR"/>
    <property type="match status" value="1"/>
</dbReference>